<keyword evidence="3" id="KW-1185">Reference proteome</keyword>
<accession>A0A1D3RJ56</accession>
<protein>
    <submittedName>
        <fullName evidence="2">HORMA domain protein, putative</fullName>
    </submittedName>
</protein>
<dbReference type="InterPro" id="IPR003511">
    <property type="entry name" value="HORMA_dom"/>
</dbReference>
<dbReference type="PANTHER" id="PTHR11842">
    <property type="entry name" value="MITOTIC SPINDLE ASSEMBLY CHECKPOINT PROTEIN MAD2"/>
    <property type="match status" value="1"/>
</dbReference>
<organism evidence="2 3">
    <name type="scientific">Plasmodium malariae</name>
    <dbReference type="NCBI Taxonomy" id="5858"/>
    <lineage>
        <taxon>Eukaryota</taxon>
        <taxon>Sar</taxon>
        <taxon>Alveolata</taxon>
        <taxon>Apicomplexa</taxon>
        <taxon>Aconoidasida</taxon>
        <taxon>Haemosporida</taxon>
        <taxon>Plasmodiidae</taxon>
        <taxon>Plasmodium</taxon>
        <taxon>Plasmodium (Plasmodium)</taxon>
    </lineage>
</organism>
<proteinExistence type="predicted"/>
<dbReference type="InterPro" id="IPR045091">
    <property type="entry name" value="Mad2-like"/>
</dbReference>
<dbReference type="SUPFAM" id="SSF56019">
    <property type="entry name" value="The spindle assembly checkpoint protein mad2"/>
    <property type="match status" value="1"/>
</dbReference>
<reference evidence="2 3" key="1">
    <citation type="submission" date="2016-06" db="EMBL/GenBank/DDBJ databases">
        <authorList>
            <consortium name="Pathogen Informatics"/>
        </authorList>
    </citation>
    <scope>NUCLEOTIDE SEQUENCE [LARGE SCALE GENOMIC DNA]</scope>
</reference>
<dbReference type="Proteomes" id="UP000219813">
    <property type="component" value="Chromosome 10"/>
</dbReference>
<dbReference type="Gene3D" id="3.30.900.10">
    <property type="entry name" value="HORMA domain"/>
    <property type="match status" value="1"/>
</dbReference>
<dbReference type="OrthoDB" id="21254at2759"/>
<gene>
    <name evidence="2" type="primary">PmUG01_10034700</name>
    <name evidence="2" type="ORF">PMUG01_10034700</name>
</gene>
<dbReference type="PANTHER" id="PTHR11842:SF10">
    <property type="entry name" value="MITOTIC SPINDLE ASSEMBLY CHECKPOINT PROTEIN MAD2B"/>
    <property type="match status" value="1"/>
</dbReference>
<dbReference type="OMA" id="VWDLFTY"/>
<name>A0A1D3RJ56_PLAMA</name>
<dbReference type="AlphaFoldDB" id="A0A1D3RJ56"/>
<dbReference type="EMBL" id="LT594631">
    <property type="protein sequence ID" value="SCN44996.1"/>
    <property type="molecule type" value="Genomic_DNA"/>
</dbReference>
<dbReference type="VEuPathDB" id="PlasmoDB:PmUG01_10034700"/>
<dbReference type="GO" id="GO:0016035">
    <property type="term" value="C:zeta DNA polymerase complex"/>
    <property type="evidence" value="ECO:0007669"/>
    <property type="project" value="TreeGrafter"/>
</dbReference>
<evidence type="ECO:0000313" key="2">
    <source>
        <dbReference type="EMBL" id="SCN44996.1"/>
    </source>
</evidence>
<sequence length="195" mass="23868">METYVFEFIEAFTHLILYLMNIYSSEYFKKKRKFNTLLWHCSNKQVEEYIQQALIPIKKYLLDKSLYKYRIILKNLRDEVIKIFTIEFEQLYKTNSKQLSYSSFEQFAWDFFTYLEMQMFENCDTEKTFEISFDLLKDHEENPSIHESLKDDWEIISYDNLEMYKKKILKSMNIFDNNKASSICQIYVESRKDTC</sequence>
<dbReference type="PROSITE" id="PS50815">
    <property type="entry name" value="HORMA"/>
    <property type="match status" value="1"/>
</dbReference>
<feature type="domain" description="HORMA" evidence="1">
    <location>
        <begin position="1"/>
        <end position="195"/>
    </location>
</feature>
<dbReference type="KEGG" id="pmal:PMUG01_10034700"/>
<dbReference type="GeneID" id="39869347"/>
<evidence type="ECO:0000313" key="3">
    <source>
        <dbReference type="Proteomes" id="UP000219813"/>
    </source>
</evidence>
<dbReference type="RefSeq" id="XP_028862121.1">
    <property type="nucleotide sequence ID" value="XM_029005542.1"/>
</dbReference>
<evidence type="ECO:0000259" key="1">
    <source>
        <dbReference type="PROSITE" id="PS50815"/>
    </source>
</evidence>
<dbReference type="InterPro" id="IPR036570">
    <property type="entry name" value="HORMA_dom_sf"/>
</dbReference>